<name>A0A1W1WDS8_SULTA</name>
<dbReference type="Pfam" id="PF01828">
    <property type="entry name" value="Peptidase_A4"/>
    <property type="match status" value="1"/>
</dbReference>
<evidence type="ECO:0000313" key="3">
    <source>
        <dbReference type="Proteomes" id="UP000192660"/>
    </source>
</evidence>
<dbReference type="OrthoDB" id="2080800at2"/>
<dbReference type="CDD" id="cd13426">
    <property type="entry name" value="Peptidase_G1"/>
    <property type="match status" value="1"/>
</dbReference>
<dbReference type="Proteomes" id="UP000192660">
    <property type="component" value="Unassembled WGS sequence"/>
</dbReference>
<protein>
    <submittedName>
        <fullName evidence="2">Peptidase A4 family protein</fullName>
    </submittedName>
</protein>
<dbReference type="PANTHER" id="PTHR37536">
    <property type="entry name" value="PUTATIVE (AFU_ORTHOLOGUE AFUA_3G02970)-RELATED"/>
    <property type="match status" value="1"/>
</dbReference>
<accession>A0A1W1WDS8</accession>
<sequence length="250" mass="27435">MRPMYWIVAIGFGLLTINANPLDSWPGLPIHSHPVTLPLPEPFSVQSPPEGPLEISRNWAGYVSNHGTYQSIEASWRIPKLTSPGSLAVWVGLGGAPQQRLLQAGTLTKDTATGTETILWIEGLPEPLKPIAQNLPSGEAVHVAIYHVKSQEWALDLQAGSYRQTYDVQYSLNPRSAEWIVEDPLINNQFATFPRFQNIELFYATAKTQQGQTVTVQQSTPIDLRIDGVIRAAPALINATTFAVTSTSPQ</sequence>
<dbReference type="STRING" id="28034.BFX07_09675"/>
<dbReference type="Gene3D" id="2.60.120.700">
    <property type="entry name" value="Peptidase G1"/>
    <property type="match status" value="1"/>
</dbReference>
<feature type="active site" description="Proton acceptor" evidence="1">
    <location>
        <position position="182"/>
    </location>
</feature>
<keyword evidence="3" id="KW-1185">Reference proteome</keyword>
<evidence type="ECO:0000256" key="1">
    <source>
        <dbReference type="PIRSR" id="PIRSR600250-50"/>
    </source>
</evidence>
<dbReference type="RefSeq" id="WP_020375535.1">
    <property type="nucleotide sequence ID" value="NZ_FWWY01000001.1"/>
</dbReference>
<dbReference type="GO" id="GO:0070007">
    <property type="term" value="F:glutamic-type endopeptidase activity"/>
    <property type="evidence" value="ECO:0007669"/>
    <property type="project" value="InterPro"/>
</dbReference>
<dbReference type="GO" id="GO:0006508">
    <property type="term" value="P:proteolysis"/>
    <property type="evidence" value="ECO:0007669"/>
    <property type="project" value="InterPro"/>
</dbReference>
<dbReference type="AlphaFoldDB" id="A0A1W1WDS8"/>
<reference evidence="3" key="1">
    <citation type="submission" date="2017-04" db="EMBL/GenBank/DDBJ databases">
        <authorList>
            <person name="Varghese N."/>
            <person name="Submissions S."/>
        </authorList>
    </citation>
    <scope>NUCLEOTIDE SEQUENCE [LARGE SCALE GENOMIC DNA]</scope>
    <source>
        <strain evidence="3">DSM 9293</strain>
    </source>
</reference>
<dbReference type="InterPro" id="IPR013320">
    <property type="entry name" value="ConA-like_dom_sf"/>
</dbReference>
<evidence type="ECO:0000313" key="2">
    <source>
        <dbReference type="EMBL" id="SMC04200.1"/>
    </source>
</evidence>
<dbReference type="InterPro" id="IPR000250">
    <property type="entry name" value="Peptidase_G1"/>
</dbReference>
<dbReference type="SUPFAM" id="SSF49899">
    <property type="entry name" value="Concanavalin A-like lectins/glucanases"/>
    <property type="match status" value="1"/>
</dbReference>
<dbReference type="PANTHER" id="PTHR37536:SF1">
    <property type="entry name" value="ASPERGILLOPEPSIN, PUTAITVE (AFU_ORTHOLOGUE AFUA_7G01200)"/>
    <property type="match status" value="1"/>
</dbReference>
<proteinExistence type="predicted"/>
<organism evidence="2 3">
    <name type="scientific">Sulfobacillus thermosulfidooxidans (strain DSM 9293 / VKM B-1269 / AT-1)</name>
    <dbReference type="NCBI Taxonomy" id="929705"/>
    <lineage>
        <taxon>Bacteria</taxon>
        <taxon>Bacillati</taxon>
        <taxon>Bacillota</taxon>
        <taxon>Clostridia</taxon>
        <taxon>Eubacteriales</taxon>
        <taxon>Clostridiales Family XVII. Incertae Sedis</taxon>
        <taxon>Sulfobacillus</taxon>
    </lineage>
</organism>
<gene>
    <name evidence="2" type="ORF">SAMN00768000_1518</name>
</gene>
<dbReference type="EMBL" id="FWWY01000001">
    <property type="protein sequence ID" value="SMC04200.1"/>
    <property type="molecule type" value="Genomic_DNA"/>
</dbReference>
<dbReference type="InterPro" id="IPR038656">
    <property type="entry name" value="Peptidase_G1_sf"/>
</dbReference>